<evidence type="ECO:0000256" key="3">
    <source>
        <dbReference type="ARBA" id="ARBA00022475"/>
    </source>
</evidence>
<dbReference type="PROSITE" id="PS50928">
    <property type="entry name" value="ABC_TM1"/>
    <property type="match status" value="1"/>
</dbReference>
<evidence type="ECO:0000256" key="6">
    <source>
        <dbReference type="ARBA" id="ARBA00023136"/>
    </source>
</evidence>
<feature type="domain" description="ABC transmembrane type-1" evidence="8">
    <location>
        <begin position="74"/>
        <end position="276"/>
    </location>
</feature>
<dbReference type="PANTHER" id="PTHR43744">
    <property type="entry name" value="ABC TRANSPORTER PERMEASE PROTEIN MG189-RELATED-RELATED"/>
    <property type="match status" value="1"/>
</dbReference>
<comment type="caution">
    <text evidence="9">The sequence shown here is derived from an EMBL/GenBank/DDBJ whole genome shotgun (WGS) entry which is preliminary data.</text>
</comment>
<dbReference type="PANTHER" id="PTHR43744:SF9">
    <property type="entry name" value="POLYGALACTURONAN_RHAMNOGALACTURONAN TRANSPORT SYSTEM PERMEASE PROTEIN YTCP"/>
    <property type="match status" value="1"/>
</dbReference>
<evidence type="ECO:0000256" key="4">
    <source>
        <dbReference type="ARBA" id="ARBA00022692"/>
    </source>
</evidence>
<dbReference type="InterPro" id="IPR035906">
    <property type="entry name" value="MetI-like_sf"/>
</dbReference>
<name>A0A2R5ELE3_9BACL</name>
<feature type="transmembrane region" description="Helical" evidence="7">
    <location>
        <begin position="81"/>
        <end position="99"/>
    </location>
</feature>
<evidence type="ECO:0000259" key="8">
    <source>
        <dbReference type="PROSITE" id="PS50928"/>
    </source>
</evidence>
<keyword evidence="6 7" id="KW-0472">Membrane</keyword>
<dbReference type="InterPro" id="IPR000515">
    <property type="entry name" value="MetI-like"/>
</dbReference>
<gene>
    <name evidence="9" type="ORF">PAT3040_00986</name>
</gene>
<keyword evidence="4 7" id="KW-0812">Transmembrane</keyword>
<dbReference type="CDD" id="cd06261">
    <property type="entry name" value="TM_PBP2"/>
    <property type="match status" value="1"/>
</dbReference>
<dbReference type="Pfam" id="PF00528">
    <property type="entry name" value="BPD_transp_1"/>
    <property type="match status" value="1"/>
</dbReference>
<comment type="subcellular location">
    <subcellularLocation>
        <location evidence="1 7">Cell membrane</location>
        <topology evidence="1 7">Multi-pass membrane protein</topology>
    </subcellularLocation>
</comment>
<dbReference type="EMBL" id="BDQX01000047">
    <property type="protein sequence ID" value="GBG06459.1"/>
    <property type="molecule type" value="Genomic_DNA"/>
</dbReference>
<reference evidence="9 10" key="1">
    <citation type="submission" date="2017-08" db="EMBL/GenBank/DDBJ databases">
        <title>Substantial Increase in Enzyme Production by Combined Drug-Resistance Mutations in Paenibacillus agaridevorans.</title>
        <authorList>
            <person name="Tanaka Y."/>
            <person name="Funane K."/>
            <person name="Hosaka T."/>
            <person name="Shiwa Y."/>
            <person name="Fujita N."/>
            <person name="Miyazaki T."/>
            <person name="Yoshikawa H."/>
            <person name="Murakami K."/>
            <person name="Kasahara K."/>
            <person name="Inaoka T."/>
            <person name="Hiraga Y."/>
            <person name="Ochi K."/>
        </authorList>
    </citation>
    <scope>NUCLEOTIDE SEQUENCE [LARGE SCALE GENOMIC DNA]</scope>
    <source>
        <strain evidence="9 10">T-3040</strain>
    </source>
</reference>
<dbReference type="GO" id="GO:0055085">
    <property type="term" value="P:transmembrane transport"/>
    <property type="evidence" value="ECO:0007669"/>
    <property type="project" value="InterPro"/>
</dbReference>
<feature type="transmembrane region" description="Helical" evidence="7">
    <location>
        <begin position="184"/>
        <end position="206"/>
    </location>
</feature>
<dbReference type="Gene3D" id="1.10.3720.10">
    <property type="entry name" value="MetI-like"/>
    <property type="match status" value="1"/>
</dbReference>
<sequence>MGSKKSSQQLATIVISIAMLVLGIVCLLPVIHIIAFSLSSPAAANSGKVLLWPIEFSLDAYTYIMDEPKFGKSFLVSLERVGLGLSISCLLTLLTAYPLSKESARFRSRTFYVWFFVTTMLFSGGLIPTYMVVRAYGLLDTIWALVLPGAVQVFNITLMLNFFRGLPKELDESAFVDGAGHWTILFRISLPLSLPSLATIALFTMVGHWNAWFDGLIYMNRPEHYPLQTYLQTIVTNPDMSRITNFAELKNISTRTVKTAQIIVAMLPIIVVYPFLQRFFVKGIVLGSVKG</sequence>
<proteinExistence type="inferred from homology"/>
<dbReference type="Proteomes" id="UP000245202">
    <property type="component" value="Unassembled WGS sequence"/>
</dbReference>
<dbReference type="GO" id="GO:0005886">
    <property type="term" value="C:plasma membrane"/>
    <property type="evidence" value="ECO:0007669"/>
    <property type="project" value="UniProtKB-SubCell"/>
</dbReference>
<feature type="transmembrane region" description="Helical" evidence="7">
    <location>
        <begin position="142"/>
        <end position="163"/>
    </location>
</feature>
<dbReference type="SUPFAM" id="SSF161098">
    <property type="entry name" value="MetI-like"/>
    <property type="match status" value="1"/>
</dbReference>
<feature type="transmembrane region" description="Helical" evidence="7">
    <location>
        <begin position="12"/>
        <end position="38"/>
    </location>
</feature>
<keyword evidence="5 7" id="KW-1133">Transmembrane helix</keyword>
<feature type="transmembrane region" description="Helical" evidence="7">
    <location>
        <begin position="259"/>
        <end position="276"/>
    </location>
</feature>
<organism evidence="9 10">
    <name type="scientific">Paenibacillus agaridevorans</name>
    <dbReference type="NCBI Taxonomy" id="171404"/>
    <lineage>
        <taxon>Bacteria</taxon>
        <taxon>Bacillati</taxon>
        <taxon>Bacillota</taxon>
        <taxon>Bacilli</taxon>
        <taxon>Bacillales</taxon>
        <taxon>Paenibacillaceae</taxon>
        <taxon>Paenibacillus</taxon>
    </lineage>
</organism>
<feature type="transmembrane region" description="Helical" evidence="7">
    <location>
        <begin position="111"/>
        <end position="130"/>
    </location>
</feature>
<keyword evidence="10" id="KW-1185">Reference proteome</keyword>
<evidence type="ECO:0000313" key="10">
    <source>
        <dbReference type="Proteomes" id="UP000245202"/>
    </source>
</evidence>
<dbReference type="AlphaFoldDB" id="A0A2R5ELE3"/>
<comment type="similarity">
    <text evidence="7">Belongs to the binding-protein-dependent transport system permease family.</text>
</comment>
<dbReference type="RefSeq" id="WP_108991748.1">
    <property type="nucleotide sequence ID" value="NZ_BDQX01000047.1"/>
</dbReference>
<evidence type="ECO:0000256" key="2">
    <source>
        <dbReference type="ARBA" id="ARBA00022448"/>
    </source>
</evidence>
<keyword evidence="2 7" id="KW-0813">Transport</keyword>
<evidence type="ECO:0000313" key="9">
    <source>
        <dbReference type="EMBL" id="GBG06459.1"/>
    </source>
</evidence>
<accession>A0A2R5ELE3</accession>
<evidence type="ECO:0000256" key="5">
    <source>
        <dbReference type="ARBA" id="ARBA00022989"/>
    </source>
</evidence>
<keyword evidence="3" id="KW-1003">Cell membrane</keyword>
<protein>
    <submittedName>
        <fullName evidence="9">Protein LplC</fullName>
    </submittedName>
</protein>
<evidence type="ECO:0000256" key="1">
    <source>
        <dbReference type="ARBA" id="ARBA00004651"/>
    </source>
</evidence>
<evidence type="ECO:0000256" key="7">
    <source>
        <dbReference type="RuleBase" id="RU363032"/>
    </source>
</evidence>